<organism evidence="9 10">
    <name type="scientific">Zymoseptoria brevis</name>
    <dbReference type="NCBI Taxonomy" id="1047168"/>
    <lineage>
        <taxon>Eukaryota</taxon>
        <taxon>Fungi</taxon>
        <taxon>Dikarya</taxon>
        <taxon>Ascomycota</taxon>
        <taxon>Pezizomycotina</taxon>
        <taxon>Dothideomycetes</taxon>
        <taxon>Dothideomycetidae</taxon>
        <taxon>Mycosphaerellales</taxon>
        <taxon>Mycosphaerellaceae</taxon>
        <taxon>Zymoseptoria</taxon>
    </lineage>
</organism>
<feature type="compositionally biased region" description="Polar residues" evidence="7">
    <location>
        <begin position="1288"/>
        <end position="1306"/>
    </location>
</feature>
<feature type="compositionally biased region" description="Basic and acidic residues" evidence="7">
    <location>
        <begin position="1427"/>
        <end position="1438"/>
    </location>
</feature>
<comment type="subcellular location">
    <subcellularLocation>
        <location evidence="2">Chromosome</location>
        <location evidence="2">Telomere</location>
    </subcellularLocation>
    <subcellularLocation>
        <location evidence="1">Nucleus</location>
    </subcellularLocation>
</comment>
<sequence length="1723" mass="188936">MSSPVTSSSVFSSMSARPPTPPRDVSTDVDDALRFLEEGHQEPDVDASSTKLKSSSTDTPPPRSSPTSSQLRGLTAVKKVDFSPHPTYHSQTAHTGSPRPHFPRQASLIRATKPLKSILKPSNELLPLTPDDLESKISFFSPQVPGSFRAMLQSVIKLLEGSSRDGRRDAYLALNGALRTYDGVPEPQAIVEKIQLLMQFMTRDMAWKDSSGKLDSHMVTQSLQLACALLHNLEVAEALDDDFRAFIIDRSIFVLEQPEMPKSIVKSHLFILCQQRYNLSTLNASRVDKLVTALQTVDTRCSGNTAISGRLIIFQRLIEKAPSTMLNRMRDWIEHMFHGMMSSVKDIRARAIEACAQASLSLGTNQQATKILHEICEKEMEDGRSYGDFVNLRLMQMCGDKELASLVPRIWSAVIMFFRCKRKPIDKWPKFRSWLLTLQKCLNSGDMAVKHQANMAWNKLVFSVMPDSSTTETMRSMLTVPIVVGLEKRGNDKTAQYLRQFALDSYCNLLHYALRPALPHEELDPAWDLYVGPILTKMIKAGSRGQLNACRVLHGLLQSRTGVWNVNAAMEPDAITPANLPRLDPRWIRSRLGRIIEILEPMIIAGMWSPAQSNELVDDTWRLMLQAVTEAGSQEVKASNELKEAIAQLVNFFRRIWNSTTKDQQGMEDFVWVGRYRLLLESAVTSIGVGHFGDDILSRTSADELEAAPTPSHRSSKHAVSAHAPFAFLFALYYQPPLAFQMGPFYDDFVAWFLYLFSTGKSSSASTLGLLHRSMRFCAGLQRVGASDRVASIVWQGVADRAIAVLDNTSASSTSHDTSVLGLTLRTSLNILSDGLAHTDATSDCLARARELLEAACRSAKHYAGNGGVALGVMEPLAKSLIQTLDDLPVPTLLHIAAGLLDHGVWPHSRQELGTSRKVLWVVSLEPSKNTSLDPFDCVYKAVDRILGRAYREAGTVSGPSSKLLDDALTALTKFLRRCPTQILSSALENIQNGLSAWIADAQRLVYPITGTTTNASAAHRIDRLWSEVALLLKSMPKQDSALLKAVDRLMVSAMSSPSKVIVNNAILFWNSSFGSESALEYPPDLVAILRARSLQAELCLPGLPQEQAASEVASLPMFAESQSASVPTSRFEFSPAPRSTPRLIRNQSPENFLIKQHLAVHGLPYDAAAVLGGSSTRSTPAKAKVAPKLRHDDSQIEFAPIDSSPVLYNSGESQVLTEHQKEVKERQRGDAQMFPGMSSSPAMKSSAARKNIAKKLNFTSGLPHAENENNEGTPTGPADANPMSDDLPSSPTPRATAVVDTNAQVDDNDEDAYDTDCDPPSSPPRDDDSRRRVQPRVVEQVEAVEEEGDNEISGHADSASETSAAVLGSDLPSDTALPADQLRREAAATVDETTVVESSPEKATEEASEPAGSFESSKNTPPTPSRIEDSMIQRSEDNTPDVVSASTPQSHGESKKRKRSAEKASSAKKQKQSPFKSFWTGLLSRSQEADNDDGIEDEIVVASSQVVRSPQPSPEKKTKPYSPQVVVTMNRQSSADKKGPEDGQPSQSKRAKKARKAESKEQSKTAEAESVSGVKRRASAMSSGSVDEPVDSSISRVEETPAPGKSRKKRKSKAGPQSQGEASALRTRSSDSQSRSQTVQQPDEDSDHEAASPEKQLTQEHSAAVRSKKVVQPASILGRLRGVLADCKKMIIGKPEDEREFDDVLYEIRKEIFEAERRGRDT</sequence>
<gene>
    <name evidence="9" type="ORF">TI39_contig315g00016</name>
</gene>
<keyword evidence="5" id="KW-0539">Nucleus</keyword>
<dbReference type="InterPro" id="IPR022031">
    <property type="entry name" value="Rif1_N"/>
</dbReference>
<feature type="compositionally biased region" description="Basic and acidic residues" evidence="7">
    <location>
        <begin position="1219"/>
        <end position="1230"/>
    </location>
</feature>
<dbReference type="OrthoDB" id="1659429at2759"/>
<protein>
    <recommendedName>
        <fullName evidence="8">Telomere-associated protein Rif1 N-terminal domain-containing protein</fullName>
    </recommendedName>
</protein>
<evidence type="ECO:0000256" key="1">
    <source>
        <dbReference type="ARBA" id="ARBA00004123"/>
    </source>
</evidence>
<reference evidence="9 10" key="1">
    <citation type="submission" date="2015-03" db="EMBL/GenBank/DDBJ databases">
        <title>RNA-seq based gene annotation and comparative genomics of four Zymoseptoria species reveal species-specific pathogenicity related genes and transposable element activity.</title>
        <authorList>
            <person name="Grandaubert J."/>
            <person name="Bhattacharyya A."/>
            <person name="Stukenbrock E.H."/>
        </authorList>
    </citation>
    <scope>NUCLEOTIDE SEQUENCE [LARGE SCALE GENOMIC DNA]</scope>
    <source>
        <strain evidence="9 10">Zb18110</strain>
    </source>
</reference>
<evidence type="ECO:0000256" key="4">
    <source>
        <dbReference type="ARBA" id="ARBA00022895"/>
    </source>
</evidence>
<keyword evidence="4" id="KW-0779">Telomere</keyword>
<proteinExistence type="predicted"/>
<feature type="compositionally biased region" description="Low complexity" evidence="7">
    <location>
        <begin position="1238"/>
        <end position="1249"/>
    </location>
</feature>
<feature type="compositionally biased region" description="Low complexity" evidence="7">
    <location>
        <begin position="1"/>
        <end position="15"/>
    </location>
</feature>
<keyword evidence="3" id="KW-0158">Chromosome</keyword>
<dbReference type="Proteomes" id="UP000033647">
    <property type="component" value="Unassembled WGS sequence"/>
</dbReference>
<feature type="compositionally biased region" description="Acidic residues" evidence="7">
    <location>
        <begin position="1307"/>
        <end position="1318"/>
    </location>
</feature>
<dbReference type="PANTHER" id="PTHR22928">
    <property type="entry name" value="TELOMERE-ASSOCIATED PROTEIN RIF1"/>
    <property type="match status" value="1"/>
</dbReference>
<feature type="compositionally biased region" description="Low complexity" evidence="7">
    <location>
        <begin position="48"/>
        <end position="58"/>
    </location>
</feature>
<dbReference type="EMBL" id="LAFY01000307">
    <property type="protein sequence ID" value="KJY00718.1"/>
    <property type="molecule type" value="Genomic_DNA"/>
</dbReference>
<evidence type="ECO:0000256" key="2">
    <source>
        <dbReference type="ARBA" id="ARBA00004574"/>
    </source>
</evidence>
<dbReference type="GO" id="GO:0000723">
    <property type="term" value="P:telomere maintenance"/>
    <property type="evidence" value="ECO:0007669"/>
    <property type="project" value="TreeGrafter"/>
</dbReference>
<keyword evidence="6" id="KW-0131">Cell cycle</keyword>
<evidence type="ECO:0000256" key="3">
    <source>
        <dbReference type="ARBA" id="ARBA00022454"/>
    </source>
</evidence>
<keyword evidence="10" id="KW-1185">Reference proteome</keyword>
<evidence type="ECO:0000256" key="7">
    <source>
        <dbReference type="SAM" id="MobiDB-lite"/>
    </source>
</evidence>
<evidence type="ECO:0000256" key="6">
    <source>
        <dbReference type="ARBA" id="ARBA00023306"/>
    </source>
</evidence>
<evidence type="ECO:0000259" key="8">
    <source>
        <dbReference type="Pfam" id="PF12231"/>
    </source>
</evidence>
<name>A0A0F4GUH8_9PEZI</name>
<dbReference type="Pfam" id="PF12231">
    <property type="entry name" value="Rif1_N"/>
    <property type="match status" value="1"/>
</dbReference>
<comment type="caution">
    <text evidence="9">The sequence shown here is derived from an EMBL/GenBank/DDBJ whole genome shotgun (WGS) entry which is preliminary data.</text>
</comment>
<feature type="domain" description="Telomere-associated protein Rif1 N-terminal" evidence="8">
    <location>
        <begin position="159"/>
        <end position="531"/>
    </location>
</feature>
<feature type="region of interest" description="Disordered" evidence="7">
    <location>
        <begin position="1261"/>
        <end position="1673"/>
    </location>
</feature>
<dbReference type="GO" id="GO:0005634">
    <property type="term" value="C:nucleus"/>
    <property type="evidence" value="ECO:0007669"/>
    <property type="project" value="UniProtKB-SubCell"/>
</dbReference>
<evidence type="ECO:0000256" key="5">
    <source>
        <dbReference type="ARBA" id="ARBA00023242"/>
    </source>
</evidence>
<dbReference type="GO" id="GO:0140445">
    <property type="term" value="C:chromosome, telomeric repeat region"/>
    <property type="evidence" value="ECO:0007669"/>
    <property type="project" value="TreeGrafter"/>
</dbReference>
<feature type="compositionally biased region" description="Basic and acidic residues" evidence="7">
    <location>
        <begin position="31"/>
        <end position="43"/>
    </location>
</feature>
<dbReference type="SUPFAM" id="SSF48371">
    <property type="entry name" value="ARM repeat"/>
    <property type="match status" value="1"/>
</dbReference>
<feature type="region of interest" description="Disordered" evidence="7">
    <location>
        <begin position="82"/>
        <end position="101"/>
    </location>
</feature>
<dbReference type="PANTHER" id="PTHR22928:SF3">
    <property type="entry name" value="TELOMERE-ASSOCIATED PROTEIN RIF1"/>
    <property type="match status" value="1"/>
</dbReference>
<feature type="compositionally biased region" description="Basic residues" evidence="7">
    <location>
        <begin position="1455"/>
        <end position="1472"/>
    </location>
</feature>
<evidence type="ECO:0000313" key="10">
    <source>
        <dbReference type="Proteomes" id="UP000033647"/>
    </source>
</evidence>
<dbReference type="STRING" id="1047168.A0A0F4GUH8"/>
<dbReference type="InterPro" id="IPR016024">
    <property type="entry name" value="ARM-type_fold"/>
</dbReference>
<feature type="compositionally biased region" description="Low complexity" evidence="7">
    <location>
        <begin position="1501"/>
        <end position="1511"/>
    </location>
</feature>
<feature type="compositionally biased region" description="Basic and acidic residues" evidence="7">
    <location>
        <begin position="1557"/>
        <end position="1568"/>
    </location>
</feature>
<accession>A0A0F4GUH8</accession>
<feature type="compositionally biased region" description="Acidic residues" evidence="7">
    <location>
        <begin position="1490"/>
        <end position="1500"/>
    </location>
</feature>
<feature type="region of interest" description="Disordered" evidence="7">
    <location>
        <begin position="1"/>
        <end position="74"/>
    </location>
</feature>
<feature type="region of interest" description="Disordered" evidence="7">
    <location>
        <begin position="1214"/>
        <end position="1249"/>
    </location>
</feature>
<feature type="compositionally biased region" description="Low complexity" evidence="7">
    <location>
        <begin position="1627"/>
        <end position="1642"/>
    </location>
</feature>
<evidence type="ECO:0000313" key="9">
    <source>
        <dbReference type="EMBL" id="KJY00718.1"/>
    </source>
</evidence>